<dbReference type="HAMAP" id="MF_01326_B">
    <property type="entry name" value="Ribosomal_uL24_B"/>
    <property type="match status" value="1"/>
</dbReference>
<accession>A0A6F8PL47</accession>
<evidence type="ECO:0000256" key="3">
    <source>
        <dbReference type="ARBA" id="ARBA00022884"/>
    </source>
</evidence>
<dbReference type="InterPro" id="IPR041988">
    <property type="entry name" value="Ribosomal_uL24_KOW"/>
</dbReference>
<keyword evidence="4 8" id="KW-0689">Ribosomal protein</keyword>
<evidence type="ECO:0000313" key="11">
    <source>
        <dbReference type="Proteomes" id="UP000501466"/>
    </source>
</evidence>
<evidence type="ECO:0000313" key="10">
    <source>
        <dbReference type="EMBL" id="BBP42720.1"/>
    </source>
</evidence>
<dbReference type="GO" id="GO:1990904">
    <property type="term" value="C:ribonucleoprotein complex"/>
    <property type="evidence" value="ECO:0007669"/>
    <property type="project" value="UniProtKB-KW"/>
</dbReference>
<dbReference type="GO" id="GO:0005840">
    <property type="term" value="C:ribosome"/>
    <property type="evidence" value="ECO:0007669"/>
    <property type="project" value="UniProtKB-KW"/>
</dbReference>
<keyword evidence="5 8" id="KW-0687">Ribonucleoprotein</keyword>
<feature type="domain" description="Large ribosomal subunit protein uL24 C-terminal" evidence="9">
    <location>
        <begin position="38"/>
        <end position="101"/>
    </location>
</feature>
<evidence type="ECO:0000259" key="9">
    <source>
        <dbReference type="Pfam" id="PF17136"/>
    </source>
</evidence>
<sequence length="104" mass="11063">MNRLKKGDEVIIITGRDKAKKGSISAVLSGDKVIVDGINLVKKHVKANPMTGEQGGIVSKEMPIAASNVALYNPETQKADKVGVRVEDGVKVRFFKSTGKAVDA</sequence>
<dbReference type="RefSeq" id="WP_173290395.1">
    <property type="nucleotide sequence ID" value="NZ_AP021888.1"/>
</dbReference>
<evidence type="ECO:0000256" key="5">
    <source>
        <dbReference type="ARBA" id="ARBA00023274"/>
    </source>
</evidence>
<dbReference type="AlphaFoldDB" id="A0A6F8PL47"/>
<dbReference type="InterPro" id="IPR057264">
    <property type="entry name" value="Ribosomal_uL24_C"/>
</dbReference>
<organism evidence="10 11">
    <name type="scientific">Thiosulfativibrio zosterae</name>
    <dbReference type="NCBI Taxonomy" id="2675053"/>
    <lineage>
        <taxon>Bacteria</taxon>
        <taxon>Pseudomonadati</taxon>
        <taxon>Pseudomonadota</taxon>
        <taxon>Gammaproteobacteria</taxon>
        <taxon>Thiotrichales</taxon>
        <taxon>Piscirickettsiaceae</taxon>
        <taxon>Thiosulfativibrio</taxon>
    </lineage>
</organism>
<protein>
    <recommendedName>
        <fullName evidence="6 8">Large ribosomal subunit protein uL24</fullName>
    </recommendedName>
</protein>
<proteinExistence type="inferred from homology"/>
<dbReference type="FunFam" id="2.30.30.30:FF:000004">
    <property type="entry name" value="50S ribosomal protein L24"/>
    <property type="match status" value="1"/>
</dbReference>
<dbReference type="InterPro" id="IPR003256">
    <property type="entry name" value="Ribosomal_uL24"/>
</dbReference>
<reference evidence="11" key="1">
    <citation type="submission" date="2019-11" db="EMBL/GenBank/DDBJ databases">
        <title>Isolation and characterization of two novel species in the genus Thiomicrorhabdus.</title>
        <authorList>
            <person name="Mochizuki J."/>
            <person name="Kojima H."/>
            <person name="Fukui M."/>
        </authorList>
    </citation>
    <scope>NUCLEOTIDE SEQUENCE [LARGE SCALE GENOMIC DNA]</scope>
    <source>
        <strain evidence="11">AkT22</strain>
    </source>
</reference>
<comment type="subunit">
    <text evidence="8">Part of the 50S ribosomal subunit.</text>
</comment>
<comment type="similarity">
    <text evidence="1 8">Belongs to the universal ribosomal protein uL24 family.</text>
</comment>
<dbReference type="SUPFAM" id="SSF50104">
    <property type="entry name" value="Translation proteins SH3-like domain"/>
    <property type="match status" value="1"/>
</dbReference>
<gene>
    <name evidence="8 10" type="primary">rplX</name>
    <name evidence="10" type="ORF">THMIRHAT_04660</name>
</gene>
<dbReference type="Gene3D" id="2.30.30.30">
    <property type="match status" value="1"/>
</dbReference>
<evidence type="ECO:0000256" key="7">
    <source>
        <dbReference type="ARBA" id="ARBA00058688"/>
    </source>
</evidence>
<dbReference type="CDD" id="cd06089">
    <property type="entry name" value="KOW_RPL26"/>
    <property type="match status" value="1"/>
</dbReference>
<comment type="function">
    <text evidence="7 8">One of the proteins that surrounds the polypeptide exit tunnel on the outside of the subunit.</text>
</comment>
<dbReference type="InterPro" id="IPR014722">
    <property type="entry name" value="Rib_uL2_dom2"/>
</dbReference>
<evidence type="ECO:0000256" key="2">
    <source>
        <dbReference type="ARBA" id="ARBA00022730"/>
    </source>
</evidence>
<dbReference type="Proteomes" id="UP000501466">
    <property type="component" value="Chromosome"/>
</dbReference>
<keyword evidence="2 8" id="KW-0699">rRNA-binding</keyword>
<dbReference type="GO" id="GO:0019843">
    <property type="term" value="F:rRNA binding"/>
    <property type="evidence" value="ECO:0007669"/>
    <property type="project" value="UniProtKB-UniRule"/>
</dbReference>
<dbReference type="GO" id="GO:0006412">
    <property type="term" value="P:translation"/>
    <property type="evidence" value="ECO:0007669"/>
    <property type="project" value="UniProtKB-UniRule"/>
</dbReference>
<dbReference type="Pfam" id="PF17136">
    <property type="entry name" value="ribosomal_L24"/>
    <property type="match status" value="1"/>
</dbReference>
<evidence type="ECO:0000256" key="4">
    <source>
        <dbReference type="ARBA" id="ARBA00022980"/>
    </source>
</evidence>
<keyword evidence="3 8" id="KW-0694">RNA-binding</keyword>
<evidence type="ECO:0000256" key="6">
    <source>
        <dbReference type="ARBA" id="ARBA00035206"/>
    </source>
</evidence>
<dbReference type="GO" id="GO:0003735">
    <property type="term" value="F:structural constituent of ribosome"/>
    <property type="evidence" value="ECO:0007669"/>
    <property type="project" value="InterPro"/>
</dbReference>
<dbReference type="NCBIfam" id="TIGR01079">
    <property type="entry name" value="rplX_bact"/>
    <property type="match status" value="1"/>
</dbReference>
<comment type="function">
    <text evidence="8">One of two assembly initiator proteins, it binds directly to the 5'-end of the 23S rRNA, where it nucleates assembly of the 50S subunit.</text>
</comment>
<name>A0A6F8PL47_9GAMM</name>
<dbReference type="EMBL" id="AP021888">
    <property type="protein sequence ID" value="BBP42720.1"/>
    <property type="molecule type" value="Genomic_DNA"/>
</dbReference>
<dbReference type="PANTHER" id="PTHR12903">
    <property type="entry name" value="MITOCHONDRIAL RIBOSOMAL PROTEIN L24"/>
    <property type="match status" value="1"/>
</dbReference>
<dbReference type="KEGG" id="tzo:THMIRHAT_04660"/>
<dbReference type="InterPro" id="IPR008991">
    <property type="entry name" value="Translation_prot_SH3-like_sf"/>
</dbReference>
<evidence type="ECO:0000256" key="1">
    <source>
        <dbReference type="ARBA" id="ARBA00010618"/>
    </source>
</evidence>
<evidence type="ECO:0000256" key="8">
    <source>
        <dbReference type="HAMAP-Rule" id="MF_01326"/>
    </source>
</evidence>
<keyword evidence="11" id="KW-1185">Reference proteome</keyword>